<evidence type="ECO:0000256" key="9">
    <source>
        <dbReference type="PROSITE-ProRule" id="PRU00283"/>
    </source>
</evidence>
<feature type="compositionally biased region" description="Polar residues" evidence="10">
    <location>
        <begin position="1"/>
        <end position="11"/>
    </location>
</feature>
<feature type="region of interest" description="Disordered" evidence="10">
    <location>
        <begin position="1"/>
        <end position="40"/>
    </location>
</feature>
<evidence type="ECO:0000256" key="6">
    <source>
        <dbReference type="ARBA" id="ARBA00023306"/>
    </source>
</evidence>
<dbReference type="AlphaFoldDB" id="A0A2G2VUR1"/>
<dbReference type="InterPro" id="IPR027417">
    <property type="entry name" value="P-loop_NTPase"/>
</dbReference>
<dbReference type="SMART" id="SM00385">
    <property type="entry name" value="CYCLIN"/>
    <property type="match status" value="1"/>
</dbReference>
<dbReference type="CDD" id="cd20543">
    <property type="entry name" value="CYCLIN_AtCycD-like_rpt1"/>
    <property type="match status" value="1"/>
</dbReference>
<dbReference type="InterPro" id="IPR050839">
    <property type="entry name" value="Rho-assoc_Ser/Thr_Kinase"/>
</dbReference>
<comment type="catalytic activity">
    <reaction evidence="7">
        <text>L-threonyl-[protein] + ATP = O-phospho-L-threonyl-[protein] + ADP + H(+)</text>
        <dbReference type="Rhea" id="RHEA:46608"/>
        <dbReference type="Rhea" id="RHEA-COMP:11060"/>
        <dbReference type="Rhea" id="RHEA-COMP:11605"/>
        <dbReference type="ChEBI" id="CHEBI:15378"/>
        <dbReference type="ChEBI" id="CHEBI:30013"/>
        <dbReference type="ChEBI" id="CHEBI:30616"/>
        <dbReference type="ChEBI" id="CHEBI:61977"/>
        <dbReference type="ChEBI" id="CHEBI:456216"/>
        <dbReference type="EC" id="2.7.11.1"/>
    </reaction>
</comment>
<evidence type="ECO:0000256" key="2">
    <source>
        <dbReference type="ARBA" id="ARBA00022553"/>
    </source>
</evidence>
<evidence type="ECO:0000259" key="13">
    <source>
        <dbReference type="PROSITE" id="PS50067"/>
    </source>
</evidence>
<evidence type="ECO:0000259" key="12">
    <source>
        <dbReference type="PROSITE" id="PS50011"/>
    </source>
</evidence>
<evidence type="ECO:0000256" key="3">
    <source>
        <dbReference type="ARBA" id="ARBA00022618"/>
    </source>
</evidence>
<evidence type="ECO:0000256" key="11">
    <source>
        <dbReference type="SAM" id="Phobius"/>
    </source>
</evidence>
<comment type="caution">
    <text evidence="9">Lacks conserved residue(s) required for the propagation of feature annotation.</text>
</comment>
<dbReference type="PANTHER" id="PTHR22988">
    <property type="entry name" value="MYOTONIC DYSTROPHY S/T KINASE-RELATED"/>
    <property type="match status" value="1"/>
</dbReference>
<keyword evidence="15" id="KW-1185">Reference proteome</keyword>
<evidence type="ECO:0000256" key="1">
    <source>
        <dbReference type="ARBA" id="ARBA00009065"/>
    </source>
</evidence>
<dbReference type="GO" id="GO:0007018">
    <property type="term" value="P:microtubule-based movement"/>
    <property type="evidence" value="ECO:0007669"/>
    <property type="project" value="InterPro"/>
</dbReference>
<dbReference type="Pfam" id="PF00134">
    <property type="entry name" value="Cyclin_N"/>
    <property type="match status" value="1"/>
</dbReference>
<dbReference type="InterPro" id="IPR006671">
    <property type="entry name" value="Cyclin_N"/>
</dbReference>
<dbReference type="GO" id="GO:0004674">
    <property type="term" value="F:protein serine/threonine kinase activity"/>
    <property type="evidence" value="ECO:0007669"/>
    <property type="project" value="UniProtKB-EC"/>
</dbReference>
<dbReference type="GO" id="GO:0008017">
    <property type="term" value="F:microtubule binding"/>
    <property type="evidence" value="ECO:0007669"/>
    <property type="project" value="InterPro"/>
</dbReference>
<sequence>MPTNSILSYHNRSPPATLRPQSPPVLSDHNRPSALTTNWPPVRALTTNRPPMLRPQINYSTIPTTTSISTLKFALQFLSKVGVFFPYLHLEIRKETLDWMLRVISYYGFTAKTVVLALYYFNRFISGFCFQKDKPWMSQLAAVVCLSIAAKIEETQVPLLLDLQVADSRFVFEAKTIQRMELLVLSTFEWKMNLVIPLSFIDHIIGRFRFMNNLHLDFLKKCERLILDIIADLVGSEKVEKTGAEGKILEEAKTINQSFTTLGKVINAMTSCTPGKPNHIPYRDSELTRILQDAMIALEIIFLLTFVLQAYSAVGTPDYIAPEVLLKKVYGCECDWWSLGAIMYEMLVGYPPFYSDKPMSTYRKDLKGKVVISEKSI</sequence>
<evidence type="ECO:0000256" key="10">
    <source>
        <dbReference type="SAM" id="MobiDB-lite"/>
    </source>
</evidence>
<dbReference type="Gene3D" id="1.10.510.10">
    <property type="entry name" value="Transferase(Phosphotransferase) domain 1"/>
    <property type="match status" value="1"/>
</dbReference>
<keyword evidence="3" id="KW-0132">Cell division</keyword>
<keyword evidence="11" id="KW-1133">Transmembrane helix</keyword>
<keyword evidence="11" id="KW-0812">Transmembrane</keyword>
<dbReference type="PROSITE" id="PS50011">
    <property type="entry name" value="PROTEIN_KINASE_DOM"/>
    <property type="match status" value="1"/>
</dbReference>
<gene>
    <name evidence="14" type="ORF">CQW23_24406</name>
</gene>
<dbReference type="InterPro" id="IPR000719">
    <property type="entry name" value="Prot_kinase_dom"/>
</dbReference>
<evidence type="ECO:0000256" key="4">
    <source>
        <dbReference type="ARBA" id="ARBA00023127"/>
    </source>
</evidence>
<dbReference type="EMBL" id="MLFT02000010">
    <property type="protein sequence ID" value="PHT36706.1"/>
    <property type="molecule type" value="Genomic_DNA"/>
</dbReference>
<dbReference type="SMART" id="SM00129">
    <property type="entry name" value="KISc"/>
    <property type="match status" value="1"/>
</dbReference>
<keyword evidence="2" id="KW-0597">Phosphoprotein</keyword>
<dbReference type="SUPFAM" id="SSF52540">
    <property type="entry name" value="P-loop containing nucleoside triphosphate hydrolases"/>
    <property type="match status" value="1"/>
</dbReference>
<evidence type="ECO:0000256" key="8">
    <source>
        <dbReference type="ARBA" id="ARBA00048679"/>
    </source>
</evidence>
<dbReference type="PRINTS" id="PR00380">
    <property type="entry name" value="KINESINHEAVY"/>
</dbReference>
<keyword evidence="11" id="KW-0472">Membrane</keyword>
<dbReference type="PROSITE" id="PS50067">
    <property type="entry name" value="KINESIN_MOTOR_2"/>
    <property type="match status" value="1"/>
</dbReference>
<dbReference type="InterPro" id="IPR036961">
    <property type="entry name" value="Kinesin_motor_dom_sf"/>
</dbReference>
<comment type="catalytic activity">
    <reaction evidence="8">
        <text>L-seryl-[protein] + ATP = O-phospho-L-seryl-[protein] + ADP + H(+)</text>
        <dbReference type="Rhea" id="RHEA:17989"/>
        <dbReference type="Rhea" id="RHEA-COMP:9863"/>
        <dbReference type="Rhea" id="RHEA-COMP:11604"/>
        <dbReference type="ChEBI" id="CHEBI:15378"/>
        <dbReference type="ChEBI" id="CHEBI:29999"/>
        <dbReference type="ChEBI" id="CHEBI:30616"/>
        <dbReference type="ChEBI" id="CHEBI:83421"/>
        <dbReference type="ChEBI" id="CHEBI:456216"/>
        <dbReference type="EC" id="2.7.11.1"/>
    </reaction>
</comment>
<dbReference type="SUPFAM" id="SSF56112">
    <property type="entry name" value="Protein kinase-like (PK-like)"/>
    <property type="match status" value="1"/>
</dbReference>
<dbReference type="SMART" id="SM00220">
    <property type="entry name" value="S_TKc"/>
    <property type="match status" value="1"/>
</dbReference>
<dbReference type="Pfam" id="PF00069">
    <property type="entry name" value="Pkinase"/>
    <property type="match status" value="1"/>
</dbReference>
<comment type="similarity">
    <text evidence="9">Belongs to the TRAFAC class myosin-kinesin ATPase superfamily. Kinesin family.</text>
</comment>
<dbReference type="STRING" id="33114.A0A2G2VUR1"/>
<dbReference type="Proteomes" id="UP000224567">
    <property type="component" value="Unassembled WGS sequence"/>
</dbReference>
<name>A0A2G2VUR1_CAPBA</name>
<dbReference type="Pfam" id="PF00225">
    <property type="entry name" value="Kinesin"/>
    <property type="match status" value="1"/>
</dbReference>
<dbReference type="OrthoDB" id="769138at2759"/>
<dbReference type="SUPFAM" id="SSF47954">
    <property type="entry name" value="Cyclin-like"/>
    <property type="match status" value="1"/>
</dbReference>
<feature type="domain" description="Protein kinase" evidence="12">
    <location>
        <begin position="101"/>
        <end position="377"/>
    </location>
</feature>
<evidence type="ECO:0000256" key="7">
    <source>
        <dbReference type="ARBA" id="ARBA00047899"/>
    </source>
</evidence>
<dbReference type="GO" id="GO:0003777">
    <property type="term" value="F:microtubule motor activity"/>
    <property type="evidence" value="ECO:0007669"/>
    <property type="project" value="InterPro"/>
</dbReference>
<keyword evidence="6" id="KW-0131">Cell cycle</keyword>
<dbReference type="FunFam" id="1.10.472.10:FF:000060">
    <property type="entry name" value="D6-type cyclin"/>
    <property type="match status" value="1"/>
</dbReference>
<evidence type="ECO:0000313" key="14">
    <source>
        <dbReference type="EMBL" id="PHT36706.1"/>
    </source>
</evidence>
<dbReference type="PANTHER" id="PTHR22988:SF76">
    <property type="entry name" value="CHROMOSOME UNDETERMINED SCAFFOLD_135, WHOLE GENOME SHOTGUN SEQUENCE"/>
    <property type="match status" value="1"/>
</dbReference>
<dbReference type="InterPro" id="IPR001752">
    <property type="entry name" value="Kinesin_motor_dom"/>
</dbReference>
<proteinExistence type="inferred from homology"/>
<dbReference type="InterPro" id="IPR036915">
    <property type="entry name" value="Cyclin-like_sf"/>
</dbReference>
<dbReference type="GO" id="GO:0051301">
    <property type="term" value="P:cell division"/>
    <property type="evidence" value="ECO:0007669"/>
    <property type="project" value="UniProtKB-KW"/>
</dbReference>
<keyword evidence="5" id="KW-0505">Motor protein</keyword>
<dbReference type="InterPro" id="IPR013763">
    <property type="entry name" value="Cyclin-like_dom"/>
</dbReference>
<dbReference type="GO" id="GO:0005524">
    <property type="term" value="F:ATP binding"/>
    <property type="evidence" value="ECO:0007669"/>
    <property type="project" value="InterPro"/>
</dbReference>
<dbReference type="Gene3D" id="3.40.850.10">
    <property type="entry name" value="Kinesin motor domain"/>
    <property type="match status" value="1"/>
</dbReference>
<reference evidence="14 15" key="1">
    <citation type="journal article" date="2017" name="Genome Biol.">
        <title>New reference genome sequences of hot pepper reveal the massive evolution of plant disease-resistance genes by retroduplication.</title>
        <authorList>
            <person name="Kim S."/>
            <person name="Park J."/>
            <person name="Yeom S.I."/>
            <person name="Kim Y.M."/>
            <person name="Seo E."/>
            <person name="Kim K.T."/>
            <person name="Kim M.S."/>
            <person name="Lee J.M."/>
            <person name="Cheong K."/>
            <person name="Shin H.S."/>
            <person name="Kim S.B."/>
            <person name="Han K."/>
            <person name="Lee J."/>
            <person name="Park M."/>
            <person name="Lee H.A."/>
            <person name="Lee H.Y."/>
            <person name="Lee Y."/>
            <person name="Oh S."/>
            <person name="Lee J.H."/>
            <person name="Choi E."/>
            <person name="Choi E."/>
            <person name="Lee S.E."/>
            <person name="Jeon J."/>
            <person name="Kim H."/>
            <person name="Choi G."/>
            <person name="Song H."/>
            <person name="Lee J."/>
            <person name="Lee S.C."/>
            <person name="Kwon J.K."/>
            <person name="Lee H.Y."/>
            <person name="Koo N."/>
            <person name="Hong Y."/>
            <person name="Kim R.W."/>
            <person name="Kang W.H."/>
            <person name="Huh J.H."/>
            <person name="Kang B.C."/>
            <person name="Yang T.J."/>
            <person name="Lee Y.H."/>
            <person name="Bennetzen J.L."/>
            <person name="Choi D."/>
        </authorList>
    </citation>
    <scope>NUCLEOTIDE SEQUENCE [LARGE SCALE GENOMIC DNA]</scope>
    <source>
        <strain evidence="15">cv. PBC81</strain>
    </source>
</reference>
<keyword evidence="4" id="KW-0195">Cyclin</keyword>
<comment type="caution">
    <text evidence="14">The sequence shown here is derived from an EMBL/GenBank/DDBJ whole genome shotgun (WGS) entry which is preliminary data.</text>
</comment>
<dbReference type="Gene3D" id="1.10.472.10">
    <property type="entry name" value="Cyclin-like"/>
    <property type="match status" value="1"/>
</dbReference>
<feature type="transmembrane region" description="Helical" evidence="11">
    <location>
        <begin position="104"/>
        <end position="122"/>
    </location>
</feature>
<reference evidence="15" key="2">
    <citation type="journal article" date="2017" name="J. Anim. Genet.">
        <title>Multiple reference genome sequences of hot pepper reveal the massive evolution of plant disease resistance genes by retroduplication.</title>
        <authorList>
            <person name="Kim S."/>
            <person name="Park J."/>
            <person name="Yeom S.-I."/>
            <person name="Kim Y.-M."/>
            <person name="Seo E."/>
            <person name="Kim K.-T."/>
            <person name="Kim M.-S."/>
            <person name="Lee J.M."/>
            <person name="Cheong K."/>
            <person name="Shin H.-S."/>
            <person name="Kim S.-B."/>
            <person name="Han K."/>
            <person name="Lee J."/>
            <person name="Park M."/>
            <person name="Lee H.-A."/>
            <person name="Lee H.-Y."/>
            <person name="Lee Y."/>
            <person name="Oh S."/>
            <person name="Lee J.H."/>
            <person name="Choi E."/>
            <person name="Choi E."/>
            <person name="Lee S.E."/>
            <person name="Jeon J."/>
            <person name="Kim H."/>
            <person name="Choi G."/>
            <person name="Song H."/>
            <person name="Lee J."/>
            <person name="Lee S.-C."/>
            <person name="Kwon J.-K."/>
            <person name="Lee H.-Y."/>
            <person name="Koo N."/>
            <person name="Hong Y."/>
            <person name="Kim R.W."/>
            <person name="Kang W.-H."/>
            <person name="Huh J.H."/>
            <person name="Kang B.-C."/>
            <person name="Yang T.-J."/>
            <person name="Lee Y.-H."/>
            <person name="Bennetzen J.L."/>
            <person name="Choi D."/>
        </authorList>
    </citation>
    <scope>NUCLEOTIDE SEQUENCE [LARGE SCALE GENOMIC DNA]</scope>
    <source>
        <strain evidence="15">cv. PBC81</strain>
    </source>
</reference>
<dbReference type="InterPro" id="IPR011009">
    <property type="entry name" value="Kinase-like_dom_sf"/>
</dbReference>
<accession>A0A2G2VUR1</accession>
<feature type="domain" description="Kinesin motor" evidence="13">
    <location>
        <begin position="232"/>
        <end position="294"/>
    </location>
</feature>
<evidence type="ECO:0000256" key="5">
    <source>
        <dbReference type="ARBA" id="ARBA00023175"/>
    </source>
</evidence>
<organism evidence="14 15">
    <name type="scientific">Capsicum baccatum</name>
    <name type="common">Peruvian pepper</name>
    <dbReference type="NCBI Taxonomy" id="33114"/>
    <lineage>
        <taxon>Eukaryota</taxon>
        <taxon>Viridiplantae</taxon>
        <taxon>Streptophyta</taxon>
        <taxon>Embryophyta</taxon>
        <taxon>Tracheophyta</taxon>
        <taxon>Spermatophyta</taxon>
        <taxon>Magnoliopsida</taxon>
        <taxon>eudicotyledons</taxon>
        <taxon>Gunneridae</taxon>
        <taxon>Pentapetalae</taxon>
        <taxon>asterids</taxon>
        <taxon>lamiids</taxon>
        <taxon>Solanales</taxon>
        <taxon>Solanaceae</taxon>
        <taxon>Solanoideae</taxon>
        <taxon>Capsiceae</taxon>
        <taxon>Capsicum</taxon>
    </lineage>
</organism>
<protein>
    <submittedName>
        <fullName evidence="14">Cyclin-D3-2</fullName>
    </submittedName>
</protein>
<evidence type="ECO:0000313" key="15">
    <source>
        <dbReference type="Proteomes" id="UP000224567"/>
    </source>
</evidence>
<comment type="similarity">
    <text evidence="1">Belongs to the cyclin family. Cyclin D subfamily.</text>
</comment>